<evidence type="ECO:0000313" key="11">
    <source>
        <dbReference type="EMBL" id="KAK7790764.1"/>
    </source>
</evidence>
<keyword evidence="12" id="KW-1185">Reference proteome</keyword>
<keyword evidence="3" id="KW-0716">Sensory transduction</keyword>
<accession>A0AAN9YW73</accession>
<dbReference type="PANTHER" id="PTHR21137:SF35">
    <property type="entry name" value="ODORANT RECEPTOR 19A-RELATED"/>
    <property type="match status" value="1"/>
</dbReference>
<evidence type="ECO:0000256" key="3">
    <source>
        <dbReference type="ARBA" id="ARBA00022606"/>
    </source>
</evidence>
<evidence type="ECO:0008006" key="13">
    <source>
        <dbReference type="Google" id="ProtNLM"/>
    </source>
</evidence>
<dbReference type="AlphaFoldDB" id="A0AAN9YW73"/>
<keyword evidence="2" id="KW-1003">Cell membrane</keyword>
<keyword evidence="5" id="KW-0552">Olfaction</keyword>
<evidence type="ECO:0000256" key="5">
    <source>
        <dbReference type="ARBA" id="ARBA00022725"/>
    </source>
</evidence>
<evidence type="ECO:0000256" key="4">
    <source>
        <dbReference type="ARBA" id="ARBA00022692"/>
    </source>
</evidence>
<dbReference type="GO" id="GO:0005549">
    <property type="term" value="F:odorant binding"/>
    <property type="evidence" value="ECO:0007669"/>
    <property type="project" value="InterPro"/>
</dbReference>
<evidence type="ECO:0000313" key="12">
    <source>
        <dbReference type="Proteomes" id="UP001378592"/>
    </source>
</evidence>
<evidence type="ECO:0000256" key="8">
    <source>
        <dbReference type="ARBA" id="ARBA00023170"/>
    </source>
</evidence>
<comment type="caution">
    <text evidence="10">The sequence shown here is derived from an EMBL/GenBank/DDBJ whole genome shotgun (WGS) entry which is preliminary data.</text>
</comment>
<keyword evidence="8" id="KW-0675">Receptor</keyword>
<keyword evidence="7" id="KW-0472">Membrane</keyword>
<keyword evidence="9" id="KW-0807">Transducer</keyword>
<dbReference type="GO" id="GO:0007165">
    <property type="term" value="P:signal transduction"/>
    <property type="evidence" value="ECO:0007669"/>
    <property type="project" value="UniProtKB-KW"/>
</dbReference>
<evidence type="ECO:0000256" key="7">
    <source>
        <dbReference type="ARBA" id="ARBA00023136"/>
    </source>
</evidence>
<organism evidence="10 12">
    <name type="scientific">Gryllus longicercus</name>
    <dbReference type="NCBI Taxonomy" id="2509291"/>
    <lineage>
        <taxon>Eukaryota</taxon>
        <taxon>Metazoa</taxon>
        <taxon>Ecdysozoa</taxon>
        <taxon>Arthropoda</taxon>
        <taxon>Hexapoda</taxon>
        <taxon>Insecta</taxon>
        <taxon>Pterygota</taxon>
        <taxon>Neoptera</taxon>
        <taxon>Polyneoptera</taxon>
        <taxon>Orthoptera</taxon>
        <taxon>Ensifera</taxon>
        <taxon>Gryllidea</taxon>
        <taxon>Grylloidea</taxon>
        <taxon>Gryllidae</taxon>
        <taxon>Gryllinae</taxon>
        <taxon>Gryllus</taxon>
    </lineage>
</organism>
<dbReference type="GO" id="GO:0005886">
    <property type="term" value="C:plasma membrane"/>
    <property type="evidence" value="ECO:0007669"/>
    <property type="project" value="UniProtKB-SubCell"/>
</dbReference>
<dbReference type="EMBL" id="JAZDUA010000770">
    <property type="protein sequence ID" value="KAK7789383.1"/>
    <property type="molecule type" value="Genomic_DNA"/>
</dbReference>
<dbReference type="InterPro" id="IPR004117">
    <property type="entry name" value="7tm6_olfct_rcpt"/>
</dbReference>
<sequence length="118" mass="12714">MGVLMSARVRVQSSTQDADQLVKSLMYLSVAVLQLLLVCAFGEALRAAGAALGDAAYASGWELRAQPPRTRALALLLLRAQRPLVLRAGGLYPVTLNSFASVLNTSYSYFALLRTINE</sequence>
<protein>
    <recommendedName>
        <fullName evidence="13">Odorant receptor</fullName>
    </recommendedName>
</protein>
<dbReference type="Pfam" id="PF02949">
    <property type="entry name" value="7tm_6"/>
    <property type="match status" value="1"/>
</dbReference>
<dbReference type="GO" id="GO:0004984">
    <property type="term" value="F:olfactory receptor activity"/>
    <property type="evidence" value="ECO:0007669"/>
    <property type="project" value="InterPro"/>
</dbReference>
<name>A0AAN9YW73_9ORTH</name>
<dbReference type="Proteomes" id="UP001378592">
    <property type="component" value="Unassembled WGS sequence"/>
</dbReference>
<keyword evidence="4" id="KW-0812">Transmembrane</keyword>
<evidence type="ECO:0000256" key="1">
    <source>
        <dbReference type="ARBA" id="ARBA00004651"/>
    </source>
</evidence>
<evidence type="ECO:0000256" key="2">
    <source>
        <dbReference type="ARBA" id="ARBA00022475"/>
    </source>
</evidence>
<evidence type="ECO:0000313" key="10">
    <source>
        <dbReference type="EMBL" id="KAK7789383.1"/>
    </source>
</evidence>
<reference evidence="10 12" key="1">
    <citation type="submission" date="2024-03" db="EMBL/GenBank/DDBJ databases">
        <title>The genome assembly and annotation of the cricket Gryllus longicercus Weissman &amp; Gray.</title>
        <authorList>
            <person name="Szrajer S."/>
            <person name="Gray D."/>
            <person name="Ylla G."/>
        </authorList>
    </citation>
    <scope>NUCLEOTIDE SEQUENCE [LARGE SCALE GENOMIC DNA]</scope>
    <source>
        <strain evidence="10">DAG 2021-001</strain>
        <tissue evidence="10">Whole body minus gut</tissue>
    </source>
</reference>
<gene>
    <name evidence="11" type="ORF">R5R35_007469</name>
    <name evidence="10" type="ORF">R5R35_012700</name>
</gene>
<proteinExistence type="predicted"/>
<evidence type="ECO:0000256" key="9">
    <source>
        <dbReference type="ARBA" id="ARBA00023224"/>
    </source>
</evidence>
<dbReference type="PANTHER" id="PTHR21137">
    <property type="entry name" value="ODORANT RECEPTOR"/>
    <property type="match status" value="1"/>
</dbReference>
<comment type="subcellular location">
    <subcellularLocation>
        <location evidence="1">Cell membrane</location>
        <topology evidence="1">Multi-pass membrane protein</topology>
    </subcellularLocation>
</comment>
<dbReference type="EMBL" id="JAZDUA010000590">
    <property type="protein sequence ID" value="KAK7790764.1"/>
    <property type="molecule type" value="Genomic_DNA"/>
</dbReference>
<keyword evidence="6" id="KW-1133">Transmembrane helix</keyword>
<evidence type="ECO:0000256" key="6">
    <source>
        <dbReference type="ARBA" id="ARBA00022989"/>
    </source>
</evidence>